<accession>A0ABR1ZXW2</accession>
<reference evidence="2 3" key="1">
    <citation type="journal article" date="2024" name="G3 (Bethesda)">
        <title>Genome assembly of Hibiscus sabdariffa L. provides insights into metabolisms of medicinal natural products.</title>
        <authorList>
            <person name="Kim T."/>
        </authorList>
    </citation>
    <scope>NUCLEOTIDE SEQUENCE [LARGE SCALE GENOMIC DNA]</scope>
    <source>
        <strain evidence="2">TK-2024</strain>
        <tissue evidence="2">Old leaves</tissue>
    </source>
</reference>
<gene>
    <name evidence="2" type="ORF">V6N11_026908</name>
</gene>
<name>A0ABR1ZXW2_9ROSI</name>
<evidence type="ECO:0000313" key="3">
    <source>
        <dbReference type="Proteomes" id="UP001396334"/>
    </source>
</evidence>
<evidence type="ECO:0000256" key="1">
    <source>
        <dbReference type="SAM" id="MobiDB-lite"/>
    </source>
</evidence>
<sequence>MTADLSADDFDHIQVDPSCGRFGCLLLIANFELQRWPKTHDLKGSRCNAQQEDDDDDGEWEAAMKPKPKRS</sequence>
<evidence type="ECO:0000313" key="2">
    <source>
        <dbReference type="EMBL" id="KAK8485532.1"/>
    </source>
</evidence>
<protein>
    <submittedName>
        <fullName evidence="2">Uncharacterized protein</fullName>
    </submittedName>
</protein>
<dbReference type="Proteomes" id="UP001396334">
    <property type="component" value="Unassembled WGS sequence"/>
</dbReference>
<dbReference type="EMBL" id="JBBPBN010000495">
    <property type="protein sequence ID" value="KAK8485532.1"/>
    <property type="molecule type" value="Genomic_DNA"/>
</dbReference>
<comment type="caution">
    <text evidence="2">The sequence shown here is derived from an EMBL/GenBank/DDBJ whole genome shotgun (WGS) entry which is preliminary data.</text>
</comment>
<feature type="compositionally biased region" description="Acidic residues" evidence="1">
    <location>
        <begin position="51"/>
        <end position="60"/>
    </location>
</feature>
<feature type="region of interest" description="Disordered" evidence="1">
    <location>
        <begin position="42"/>
        <end position="71"/>
    </location>
</feature>
<keyword evidence="3" id="KW-1185">Reference proteome</keyword>
<proteinExistence type="predicted"/>
<organism evidence="2 3">
    <name type="scientific">Hibiscus sabdariffa</name>
    <name type="common">roselle</name>
    <dbReference type="NCBI Taxonomy" id="183260"/>
    <lineage>
        <taxon>Eukaryota</taxon>
        <taxon>Viridiplantae</taxon>
        <taxon>Streptophyta</taxon>
        <taxon>Embryophyta</taxon>
        <taxon>Tracheophyta</taxon>
        <taxon>Spermatophyta</taxon>
        <taxon>Magnoliopsida</taxon>
        <taxon>eudicotyledons</taxon>
        <taxon>Gunneridae</taxon>
        <taxon>Pentapetalae</taxon>
        <taxon>rosids</taxon>
        <taxon>malvids</taxon>
        <taxon>Malvales</taxon>
        <taxon>Malvaceae</taxon>
        <taxon>Malvoideae</taxon>
        <taxon>Hibiscus</taxon>
    </lineage>
</organism>